<feature type="transmembrane region" description="Helical" evidence="1">
    <location>
        <begin position="12"/>
        <end position="32"/>
    </location>
</feature>
<accession>A0A939D8E4</accession>
<evidence type="ECO:0000313" key="3">
    <source>
        <dbReference type="Proteomes" id="UP000664545"/>
    </source>
</evidence>
<sequence>MFRYTKKGTLTVEASILLPLVILGILTVGYLIKVHCINENVMNTALDETRLLAIESYTDVGKTKIVEFSNKLEERICDENKAINQVQIKDLKYLYSFGNLDKLIYFNVVYNINIGFPINFYGDIPGNETIVCRAFVGSDHYDEKMNAQEMQKEEESELVWIFPNEGKKYHQKNCSYIAVAATQTVLTSGIKRTYQPCKICKPNSLENGSLVYCFKNSGQVYHRGNCYIVDRYVVEIEKSEAIQRHYSACLKCGG</sequence>
<keyword evidence="1" id="KW-1133">Transmembrane helix</keyword>
<dbReference type="AlphaFoldDB" id="A0A939D8E4"/>
<protein>
    <recommendedName>
        <fullName evidence="4">Pilus assembly protein</fullName>
    </recommendedName>
</protein>
<gene>
    <name evidence="2" type="ORF">JYB65_04800</name>
</gene>
<keyword evidence="1" id="KW-0812">Transmembrane</keyword>
<comment type="caution">
    <text evidence="2">The sequence shown here is derived from an EMBL/GenBank/DDBJ whole genome shotgun (WGS) entry which is preliminary data.</text>
</comment>
<evidence type="ECO:0000256" key="1">
    <source>
        <dbReference type="SAM" id="Phobius"/>
    </source>
</evidence>
<keyword evidence="3" id="KW-1185">Reference proteome</keyword>
<dbReference type="Proteomes" id="UP000664545">
    <property type="component" value="Unassembled WGS sequence"/>
</dbReference>
<reference evidence="2" key="1">
    <citation type="submission" date="2021-02" db="EMBL/GenBank/DDBJ databases">
        <title>Abyssanaerobacter marinus gen.nov., sp., nov, anaerobic bacterium isolated from the Onnuri vent field of Indian Ocean and suggestion of Mogibacteriaceae fam. nov., and proposal of reclassification of ambiguous this family's genus member.</title>
        <authorList>
            <person name="Kim Y.J."/>
            <person name="Yang J.-A."/>
        </authorList>
    </citation>
    <scope>NUCLEOTIDE SEQUENCE</scope>
    <source>
        <strain evidence="2">DSM 2634</strain>
    </source>
</reference>
<evidence type="ECO:0000313" key="2">
    <source>
        <dbReference type="EMBL" id="MBN7772673.1"/>
    </source>
</evidence>
<organism evidence="2 3">
    <name type="scientific">Clostridium aminobutyricum</name>
    <dbReference type="NCBI Taxonomy" id="33953"/>
    <lineage>
        <taxon>Bacteria</taxon>
        <taxon>Bacillati</taxon>
        <taxon>Bacillota</taxon>
        <taxon>Clostridia</taxon>
        <taxon>Eubacteriales</taxon>
        <taxon>Clostridiaceae</taxon>
        <taxon>Clostridium</taxon>
    </lineage>
</organism>
<dbReference type="RefSeq" id="WP_206581457.1">
    <property type="nucleotide sequence ID" value="NZ_JAFJZZ010000001.1"/>
</dbReference>
<proteinExistence type="predicted"/>
<dbReference type="EMBL" id="JAFJZZ010000001">
    <property type="protein sequence ID" value="MBN7772673.1"/>
    <property type="molecule type" value="Genomic_DNA"/>
</dbReference>
<keyword evidence="1" id="KW-0472">Membrane</keyword>
<name>A0A939D8E4_CLOAM</name>
<evidence type="ECO:0008006" key="4">
    <source>
        <dbReference type="Google" id="ProtNLM"/>
    </source>
</evidence>